<evidence type="ECO:0000313" key="2">
    <source>
        <dbReference type="Proteomes" id="UP000194141"/>
    </source>
</evidence>
<accession>A0A1X4XYM8</accession>
<name>A0A1X4XYM8_9BACT</name>
<dbReference type="Proteomes" id="UP000194141">
    <property type="component" value="Unassembled WGS sequence"/>
</dbReference>
<dbReference type="EMBL" id="MDSU01000011">
    <property type="protein sequence ID" value="OSS42635.1"/>
    <property type="molecule type" value="Genomic_DNA"/>
</dbReference>
<dbReference type="AlphaFoldDB" id="A0A1X4XYM8"/>
<evidence type="ECO:0000313" key="1">
    <source>
        <dbReference type="EMBL" id="OSS42635.1"/>
    </source>
</evidence>
<sequence>MESKLQKALNLKYPPIALLWSDEKPKNAMQFKEGKWGCVMFLYSNALRGNISVADINTYGCWGGGVGLGFGNQYTKFPGGISGFCYFLSHGNKHNKSAQDAVERLSKYDHSSFIEDFVEGERYVKDPALVEQFVSNLPMFEIPKKYVILKQLSQIEDTEKPILVSFLIDANQLSALVILSNYDRSDFEGSIIPYAAGCQTLGIFTYKECFSNDPRCVVGFTDISARNYIKNAIGTNYLMFNMPLKRFLQLESFVEDSFLEKTTWSSLIK</sequence>
<reference evidence="1 2" key="1">
    <citation type="journal article" date="2017" name="Front. Microbiol.">
        <title>Genome Sequence of Desulfurella amilsii Strain TR1 and Comparative Genomics of Desulfurellaceae Family.</title>
        <authorList>
            <person name="Florentino A.P."/>
            <person name="Stams A.J."/>
            <person name="Sanchez-Andrea I."/>
        </authorList>
    </citation>
    <scope>NUCLEOTIDE SEQUENCE [LARGE SCALE GENOMIC DNA]</scope>
    <source>
        <strain evidence="1 2">TR1</strain>
    </source>
</reference>
<organism evidence="1 2">
    <name type="scientific">Desulfurella amilsii</name>
    <dbReference type="NCBI Taxonomy" id="1562698"/>
    <lineage>
        <taxon>Bacteria</taxon>
        <taxon>Pseudomonadati</taxon>
        <taxon>Campylobacterota</taxon>
        <taxon>Desulfurellia</taxon>
        <taxon>Desulfurellales</taxon>
        <taxon>Desulfurellaceae</taxon>
        <taxon>Desulfurella</taxon>
    </lineage>
</organism>
<gene>
    <name evidence="1" type="ORF">DESAMIL20_519</name>
</gene>
<evidence type="ECO:0008006" key="3">
    <source>
        <dbReference type="Google" id="ProtNLM"/>
    </source>
</evidence>
<dbReference type="Pfam" id="PF02596">
    <property type="entry name" value="DUF169"/>
    <property type="match status" value="1"/>
</dbReference>
<protein>
    <recommendedName>
        <fullName evidence="3">DUF169 domain-containing protein</fullName>
    </recommendedName>
</protein>
<dbReference type="OrthoDB" id="9779322at2"/>
<dbReference type="STRING" id="1562698.DESAMIL20_519"/>
<comment type="caution">
    <text evidence="1">The sequence shown here is derived from an EMBL/GenBank/DDBJ whole genome shotgun (WGS) entry which is preliminary data.</text>
</comment>
<proteinExistence type="predicted"/>
<keyword evidence="2" id="KW-1185">Reference proteome</keyword>
<dbReference type="InterPro" id="IPR003748">
    <property type="entry name" value="DUF169"/>
</dbReference>
<dbReference type="RefSeq" id="WP_086033265.1">
    <property type="nucleotide sequence ID" value="NZ_MDSU01000011.1"/>
</dbReference>